<dbReference type="EMBL" id="VSRR010096755">
    <property type="protein sequence ID" value="MPC93961.1"/>
    <property type="molecule type" value="Genomic_DNA"/>
</dbReference>
<evidence type="ECO:0000313" key="1">
    <source>
        <dbReference type="EMBL" id="MPC93961.1"/>
    </source>
</evidence>
<dbReference type="Proteomes" id="UP000324222">
    <property type="component" value="Unassembled WGS sequence"/>
</dbReference>
<reference evidence="1 2" key="1">
    <citation type="submission" date="2019-05" db="EMBL/GenBank/DDBJ databases">
        <title>Another draft genome of Portunus trituberculatus and its Hox gene families provides insights of decapod evolution.</title>
        <authorList>
            <person name="Jeong J.-H."/>
            <person name="Song I."/>
            <person name="Kim S."/>
            <person name="Choi T."/>
            <person name="Kim D."/>
            <person name="Ryu S."/>
            <person name="Kim W."/>
        </authorList>
    </citation>
    <scope>NUCLEOTIDE SEQUENCE [LARGE SCALE GENOMIC DNA]</scope>
    <source>
        <tissue evidence="1">Muscle</tissue>
    </source>
</reference>
<proteinExistence type="predicted"/>
<gene>
    <name evidence="1" type="ORF">E2C01_089109</name>
</gene>
<protein>
    <submittedName>
        <fullName evidence="1">Uncharacterized protein</fullName>
    </submittedName>
</protein>
<organism evidence="1 2">
    <name type="scientific">Portunus trituberculatus</name>
    <name type="common">Swimming crab</name>
    <name type="synonym">Neptunus trituberculatus</name>
    <dbReference type="NCBI Taxonomy" id="210409"/>
    <lineage>
        <taxon>Eukaryota</taxon>
        <taxon>Metazoa</taxon>
        <taxon>Ecdysozoa</taxon>
        <taxon>Arthropoda</taxon>
        <taxon>Crustacea</taxon>
        <taxon>Multicrustacea</taxon>
        <taxon>Malacostraca</taxon>
        <taxon>Eumalacostraca</taxon>
        <taxon>Eucarida</taxon>
        <taxon>Decapoda</taxon>
        <taxon>Pleocyemata</taxon>
        <taxon>Brachyura</taxon>
        <taxon>Eubrachyura</taxon>
        <taxon>Portunoidea</taxon>
        <taxon>Portunidae</taxon>
        <taxon>Portuninae</taxon>
        <taxon>Portunus</taxon>
    </lineage>
</organism>
<name>A0A5B7J7Y1_PORTR</name>
<evidence type="ECO:0000313" key="2">
    <source>
        <dbReference type="Proteomes" id="UP000324222"/>
    </source>
</evidence>
<keyword evidence="2" id="KW-1185">Reference proteome</keyword>
<comment type="caution">
    <text evidence="1">The sequence shown here is derived from an EMBL/GenBank/DDBJ whole genome shotgun (WGS) entry which is preliminary data.</text>
</comment>
<sequence length="47" mass="5445">MEELDRRGDNYRSLPLTIAIEEDEKSFALPQVRVLYAVICVCVLWCS</sequence>
<accession>A0A5B7J7Y1</accession>
<dbReference type="AlphaFoldDB" id="A0A5B7J7Y1"/>